<feature type="chain" id="PRO_5046530479" description="DUF2946 domain-containing protein" evidence="1">
    <location>
        <begin position="17"/>
        <end position="136"/>
    </location>
</feature>
<evidence type="ECO:0008006" key="4">
    <source>
        <dbReference type="Google" id="ProtNLM"/>
    </source>
</evidence>
<keyword evidence="3" id="KW-1185">Reference proteome</keyword>
<evidence type="ECO:0000313" key="3">
    <source>
        <dbReference type="Proteomes" id="UP000824366"/>
    </source>
</evidence>
<organism evidence="2 3">
    <name type="scientific">Rhodoferax lithotrophicus</name>
    <dbReference type="NCBI Taxonomy" id="2798804"/>
    <lineage>
        <taxon>Bacteria</taxon>
        <taxon>Pseudomonadati</taxon>
        <taxon>Pseudomonadota</taxon>
        <taxon>Betaproteobacteria</taxon>
        <taxon>Burkholderiales</taxon>
        <taxon>Comamonadaceae</taxon>
        <taxon>Rhodoferax</taxon>
    </lineage>
</organism>
<accession>A0ABM7MGU3</accession>
<keyword evidence="1" id="KW-0732">Signal</keyword>
<name>A0ABM7MGU3_9BURK</name>
<evidence type="ECO:0000313" key="2">
    <source>
        <dbReference type="EMBL" id="BCO25426.1"/>
    </source>
</evidence>
<proteinExistence type="predicted"/>
<dbReference type="Proteomes" id="UP000824366">
    <property type="component" value="Chromosome"/>
</dbReference>
<gene>
    <name evidence="2" type="ORF">MIZ03_0286</name>
</gene>
<protein>
    <recommendedName>
        <fullName evidence="4">DUF2946 domain-containing protein</fullName>
    </recommendedName>
</protein>
<dbReference type="Pfam" id="PF11162">
    <property type="entry name" value="DUF2946"/>
    <property type="match status" value="1"/>
</dbReference>
<reference evidence="2 3" key="1">
    <citation type="journal article" date="2021" name="Microbiol. Spectr.">
        <title>A Single Bacterium Capable of Oxidation and Reduction of Iron at Circumneutral pH.</title>
        <authorList>
            <person name="Kato S."/>
            <person name="Ohkuma M."/>
        </authorList>
    </citation>
    <scope>NUCLEOTIDE SEQUENCE [LARGE SCALE GENOMIC DNA]</scope>
    <source>
        <strain evidence="2 3">MIZ03</strain>
    </source>
</reference>
<dbReference type="InterPro" id="IPR021333">
    <property type="entry name" value="DUF2946"/>
</dbReference>
<evidence type="ECO:0000256" key="1">
    <source>
        <dbReference type="SAM" id="SignalP"/>
    </source>
</evidence>
<sequence length="136" mass="14080">MVAILLNALLPTVSLAFEPTPKPTSSASGEWLEICTTQGTSWVQLGPEGQILAQTTQQPGGTPSTAHNGHCPYCLTHAASFALPPAPAVLLPSGSAATHLLPQAELQVHTHLIWLIPAARAPPCAAGVLFASTRYG</sequence>
<dbReference type="EMBL" id="AP024238">
    <property type="protein sequence ID" value="BCO25426.1"/>
    <property type="molecule type" value="Genomic_DNA"/>
</dbReference>
<feature type="signal peptide" evidence="1">
    <location>
        <begin position="1"/>
        <end position="16"/>
    </location>
</feature>